<gene>
    <name evidence="6" type="ORF">DLAC_04747</name>
</gene>
<evidence type="ECO:0000259" key="5">
    <source>
        <dbReference type="Pfam" id="PF03109"/>
    </source>
</evidence>
<dbReference type="InterPro" id="IPR011009">
    <property type="entry name" value="Kinase-like_dom_sf"/>
</dbReference>
<keyword evidence="7" id="KW-1185">Reference proteome</keyword>
<evidence type="ECO:0000256" key="4">
    <source>
        <dbReference type="ARBA" id="ARBA00022840"/>
    </source>
</evidence>
<protein>
    <submittedName>
        <fullName evidence="6">ABC1 family protein kinase</fullName>
    </submittedName>
</protein>
<dbReference type="CDD" id="cd13970">
    <property type="entry name" value="ABC1_ADCK3"/>
    <property type="match status" value="1"/>
</dbReference>
<keyword evidence="3" id="KW-0547">Nucleotide-binding</keyword>
<evidence type="ECO:0000313" key="7">
    <source>
        <dbReference type="Proteomes" id="UP000076078"/>
    </source>
</evidence>
<dbReference type="Pfam" id="PF03109">
    <property type="entry name" value="ABC1"/>
    <property type="match status" value="1"/>
</dbReference>
<dbReference type="EMBL" id="LODT01000022">
    <property type="protein sequence ID" value="KYQ94450.1"/>
    <property type="molecule type" value="Genomic_DNA"/>
</dbReference>
<dbReference type="AlphaFoldDB" id="A0A151ZKN1"/>
<evidence type="ECO:0000256" key="3">
    <source>
        <dbReference type="ARBA" id="ARBA00022741"/>
    </source>
</evidence>
<dbReference type="GO" id="GO:0005524">
    <property type="term" value="F:ATP binding"/>
    <property type="evidence" value="ECO:0007669"/>
    <property type="project" value="UniProtKB-KW"/>
</dbReference>
<evidence type="ECO:0000313" key="6">
    <source>
        <dbReference type="EMBL" id="KYQ94450.1"/>
    </source>
</evidence>
<dbReference type="GO" id="GO:0006744">
    <property type="term" value="P:ubiquinone biosynthetic process"/>
    <property type="evidence" value="ECO:0007669"/>
    <property type="project" value="TreeGrafter"/>
</dbReference>
<dbReference type="FunCoup" id="A0A151ZKN1">
    <property type="interactions" value="37"/>
</dbReference>
<comment type="caution">
    <text evidence="6">The sequence shown here is derived from an EMBL/GenBank/DDBJ whole genome shotgun (WGS) entry which is preliminary data.</text>
</comment>
<dbReference type="InterPro" id="IPR004147">
    <property type="entry name" value="ABC1_dom"/>
</dbReference>
<keyword evidence="4" id="KW-0067">ATP-binding</keyword>
<keyword evidence="2" id="KW-0808">Transferase</keyword>
<evidence type="ECO:0000256" key="1">
    <source>
        <dbReference type="ARBA" id="ARBA00009670"/>
    </source>
</evidence>
<reference evidence="6 7" key="1">
    <citation type="submission" date="2015-12" db="EMBL/GenBank/DDBJ databases">
        <title>Dictyostelia acquired genes for synthesis and detection of signals that induce cell-type specialization by lateral gene transfer from prokaryotes.</title>
        <authorList>
            <person name="Gloeckner G."/>
            <person name="Schaap P."/>
        </authorList>
    </citation>
    <scope>NUCLEOTIDE SEQUENCE [LARGE SCALE GENOMIC DNA]</scope>
    <source>
        <strain evidence="6 7">TK</strain>
    </source>
</reference>
<sequence>MSNNRWSDLITVLYSGKNVIQSMMNKPVGSNQFISKFNNHNTASTKLDLNIDKNKNNDKNSGFQLILDDDSGLQLTDDQKNPEITYIKSKGYAIPSSQTSRFLHFSKLALGMGVGFLGEYTKRSLSAQDQQHSSMFSDSNAERMADSFSRMRGAALKVGQVLSIQDENLLPPKFVEILEKVRKSANPMPRDQLMATMEEELGEKWRENFEVFEEEPVAAASIGQVHRAVLKDGMVVAVKVQYPGVADSISSDIRNLIGLLKMVVPETAFIDKSLESARKELLLETNYLNESENQRMFKKFLESSDVHPSLSKNMYVPEVIERLTTRRILTTEFVQGVAIDKINDQTHSQSSRDWISKNIINLCLAELFEFNMMQTDPNWTNFVVDFEKKRINLLDFGACRRYDMSFLKDYFKSIEAGVERDKQSVLDYSLSLGYLTGDENSLMLDAHSESVMILAEPFSKRYYNEQGISKYAFNDQQISKRIGKLIPVMLKNRLKPPPEETYSLHRKLSGCYLVCSKLKANINCTNLWKYYQAKFNEKLKDIK</sequence>
<keyword evidence="6" id="KW-0418">Kinase</keyword>
<dbReference type="InterPro" id="IPR051409">
    <property type="entry name" value="Atypical_kinase_ADCK"/>
</dbReference>
<dbReference type="OrthoDB" id="201153at2759"/>
<dbReference type="InterPro" id="IPR034646">
    <property type="entry name" value="ADCK3_dom"/>
</dbReference>
<dbReference type="InParanoid" id="A0A151ZKN1"/>
<dbReference type="PANTHER" id="PTHR43851:SF3">
    <property type="entry name" value="COENZYME Q8"/>
    <property type="match status" value="1"/>
</dbReference>
<dbReference type="STRING" id="361077.A0A151ZKN1"/>
<accession>A0A151ZKN1</accession>
<dbReference type="OMA" id="PEYYVPR"/>
<dbReference type="PANTHER" id="PTHR43851">
    <property type="match status" value="1"/>
</dbReference>
<dbReference type="Proteomes" id="UP000076078">
    <property type="component" value="Unassembled WGS sequence"/>
</dbReference>
<dbReference type="SUPFAM" id="SSF56112">
    <property type="entry name" value="Protein kinase-like (PK-like)"/>
    <property type="match status" value="1"/>
</dbReference>
<dbReference type="GO" id="GO:0016301">
    <property type="term" value="F:kinase activity"/>
    <property type="evidence" value="ECO:0007669"/>
    <property type="project" value="UniProtKB-KW"/>
</dbReference>
<feature type="domain" description="ABC1 atypical kinase-like" evidence="5">
    <location>
        <begin position="181"/>
        <end position="428"/>
    </location>
</feature>
<name>A0A151ZKN1_TIELA</name>
<evidence type="ECO:0000256" key="2">
    <source>
        <dbReference type="ARBA" id="ARBA00022679"/>
    </source>
</evidence>
<organism evidence="6 7">
    <name type="scientific">Tieghemostelium lacteum</name>
    <name type="common">Slime mold</name>
    <name type="synonym">Dictyostelium lacteum</name>
    <dbReference type="NCBI Taxonomy" id="361077"/>
    <lineage>
        <taxon>Eukaryota</taxon>
        <taxon>Amoebozoa</taxon>
        <taxon>Evosea</taxon>
        <taxon>Eumycetozoa</taxon>
        <taxon>Dictyostelia</taxon>
        <taxon>Dictyosteliales</taxon>
        <taxon>Raperosteliaceae</taxon>
        <taxon>Tieghemostelium</taxon>
    </lineage>
</organism>
<proteinExistence type="inferred from homology"/>
<comment type="similarity">
    <text evidence="1">Belongs to the protein kinase superfamily. ADCK protein kinase family.</text>
</comment>